<feature type="chain" id="PRO_5013340216" description="Outer membrane protein beta-barrel domain-containing protein" evidence="6">
    <location>
        <begin position="21"/>
        <end position="219"/>
    </location>
</feature>
<dbReference type="PANTHER" id="PTHR34001">
    <property type="entry name" value="BLL7405 PROTEIN"/>
    <property type="match status" value="1"/>
</dbReference>
<keyword evidence="9" id="KW-1185">Reference proteome</keyword>
<name>A0A1R3V525_9HYPH</name>
<evidence type="ECO:0000259" key="7">
    <source>
        <dbReference type="Pfam" id="PF13505"/>
    </source>
</evidence>
<dbReference type="Gene3D" id="2.40.160.20">
    <property type="match status" value="1"/>
</dbReference>
<sequence length="219" mass="22785">MKRFLVTASILAASVSFASAADVMAVAEPPAGFVWSGGYVGVQAGYAWGDADDDFPPSPVAEIDGDIDGGLVGIYGGWNWQFNQVVAGIEADVNYSGIEGTSTNVFDFSATTELNWNGAARGRLGYAFDQILIYAAGGVAFGDIDVDLFDGGGTFATASETKVGWTVGAGADVAFSANLIGRAEYRYTDYGEVDYTEPGGDGSIDVDTHTVALGLAYKF</sequence>
<dbReference type="Proteomes" id="UP000188388">
    <property type="component" value="Unassembled WGS sequence"/>
</dbReference>
<proteinExistence type="inferred from homology"/>
<keyword evidence="4" id="KW-0998">Cell outer membrane</keyword>
<gene>
    <name evidence="8" type="ORF">BQ8794_20047</name>
</gene>
<evidence type="ECO:0000256" key="4">
    <source>
        <dbReference type="ARBA" id="ARBA00023237"/>
    </source>
</evidence>
<evidence type="ECO:0000256" key="6">
    <source>
        <dbReference type="SAM" id="SignalP"/>
    </source>
</evidence>
<evidence type="ECO:0000256" key="5">
    <source>
        <dbReference type="ARBA" id="ARBA00038306"/>
    </source>
</evidence>
<evidence type="ECO:0000256" key="3">
    <source>
        <dbReference type="ARBA" id="ARBA00023136"/>
    </source>
</evidence>
<organism evidence="8 9">
    <name type="scientific">Mesorhizobium prunaredense</name>
    <dbReference type="NCBI Taxonomy" id="1631249"/>
    <lineage>
        <taxon>Bacteria</taxon>
        <taxon>Pseudomonadati</taxon>
        <taxon>Pseudomonadota</taxon>
        <taxon>Alphaproteobacteria</taxon>
        <taxon>Hyphomicrobiales</taxon>
        <taxon>Phyllobacteriaceae</taxon>
        <taxon>Mesorhizobium</taxon>
    </lineage>
</organism>
<keyword evidence="2 6" id="KW-0732">Signal</keyword>
<feature type="signal peptide" evidence="6">
    <location>
        <begin position="1"/>
        <end position="20"/>
    </location>
</feature>
<dbReference type="AlphaFoldDB" id="A0A1R3V525"/>
<comment type="subcellular location">
    <subcellularLocation>
        <location evidence="1">Cell outer membrane</location>
    </subcellularLocation>
</comment>
<reference evidence="9" key="1">
    <citation type="submission" date="2017-01" db="EMBL/GenBank/DDBJ databases">
        <authorList>
            <person name="Brunel B."/>
        </authorList>
    </citation>
    <scope>NUCLEOTIDE SEQUENCE [LARGE SCALE GENOMIC DNA]</scope>
</reference>
<accession>A0A1R3V525</accession>
<dbReference type="SUPFAM" id="SSF56925">
    <property type="entry name" value="OMPA-like"/>
    <property type="match status" value="1"/>
</dbReference>
<evidence type="ECO:0000313" key="9">
    <source>
        <dbReference type="Proteomes" id="UP000188388"/>
    </source>
</evidence>
<dbReference type="GO" id="GO:0009279">
    <property type="term" value="C:cell outer membrane"/>
    <property type="evidence" value="ECO:0007669"/>
    <property type="project" value="UniProtKB-SubCell"/>
</dbReference>
<protein>
    <recommendedName>
        <fullName evidence="7">Outer membrane protein beta-barrel domain-containing protein</fullName>
    </recommendedName>
</protein>
<keyword evidence="3" id="KW-0472">Membrane</keyword>
<evidence type="ECO:0000313" key="8">
    <source>
        <dbReference type="EMBL" id="SIT54992.1"/>
    </source>
</evidence>
<dbReference type="STRING" id="1631249.BQ8794_20047"/>
<dbReference type="EMBL" id="FTPD01000012">
    <property type="protein sequence ID" value="SIT54992.1"/>
    <property type="molecule type" value="Genomic_DNA"/>
</dbReference>
<dbReference type="InterPro" id="IPR051692">
    <property type="entry name" value="OMP-like"/>
</dbReference>
<dbReference type="Pfam" id="PF13505">
    <property type="entry name" value="OMP_b-brl"/>
    <property type="match status" value="1"/>
</dbReference>
<comment type="similarity">
    <text evidence="5">Belongs to the Omp25/RopB family.</text>
</comment>
<dbReference type="InterPro" id="IPR011250">
    <property type="entry name" value="OMP/PagP_B-barrel"/>
</dbReference>
<feature type="domain" description="Outer membrane protein beta-barrel" evidence="7">
    <location>
        <begin position="16"/>
        <end position="219"/>
    </location>
</feature>
<evidence type="ECO:0000256" key="2">
    <source>
        <dbReference type="ARBA" id="ARBA00022729"/>
    </source>
</evidence>
<evidence type="ECO:0000256" key="1">
    <source>
        <dbReference type="ARBA" id="ARBA00004442"/>
    </source>
</evidence>
<dbReference type="InterPro" id="IPR027385">
    <property type="entry name" value="Beta-barrel_OMP"/>
</dbReference>
<dbReference type="PANTHER" id="PTHR34001:SF3">
    <property type="entry name" value="BLL7405 PROTEIN"/>
    <property type="match status" value="1"/>
</dbReference>